<dbReference type="EMBL" id="CP090892">
    <property type="protein sequence ID" value="ULU07946.1"/>
    <property type="molecule type" value="Genomic_DNA"/>
</dbReference>
<name>A0AAE9DP82_CAEBR</name>
<sequence length="85" mass="9560">MATSPANDVAEDSQQYQILKIHSMQIEEASCIKFLVEWNGYEEKTWEPIECFEGVGGESGKQNPAIRKFLGEGSNSAKYRKMKNG</sequence>
<accession>A0AAE9DP82</accession>
<dbReference type="PROSITE" id="PS50013">
    <property type="entry name" value="CHROMO_2"/>
    <property type="match status" value="1"/>
</dbReference>
<dbReference type="AlphaFoldDB" id="A0AAE9DP82"/>
<feature type="domain" description="Chromo" evidence="1">
    <location>
        <begin position="16"/>
        <end position="48"/>
    </location>
</feature>
<organism evidence="2 3">
    <name type="scientific">Caenorhabditis briggsae</name>
    <dbReference type="NCBI Taxonomy" id="6238"/>
    <lineage>
        <taxon>Eukaryota</taxon>
        <taxon>Metazoa</taxon>
        <taxon>Ecdysozoa</taxon>
        <taxon>Nematoda</taxon>
        <taxon>Chromadorea</taxon>
        <taxon>Rhabditida</taxon>
        <taxon>Rhabditina</taxon>
        <taxon>Rhabditomorpha</taxon>
        <taxon>Rhabditoidea</taxon>
        <taxon>Rhabditidae</taxon>
        <taxon>Peloderinae</taxon>
        <taxon>Caenorhabditis</taxon>
    </lineage>
</organism>
<gene>
    <name evidence="2" type="ORF">L3Y34_019180</name>
</gene>
<evidence type="ECO:0000259" key="1">
    <source>
        <dbReference type="PROSITE" id="PS50013"/>
    </source>
</evidence>
<proteinExistence type="predicted"/>
<dbReference type="SUPFAM" id="SSF54160">
    <property type="entry name" value="Chromo domain-like"/>
    <property type="match status" value="1"/>
</dbReference>
<dbReference type="InterPro" id="IPR000953">
    <property type="entry name" value="Chromo/chromo_shadow_dom"/>
</dbReference>
<evidence type="ECO:0000313" key="2">
    <source>
        <dbReference type="EMBL" id="ULU07946.1"/>
    </source>
</evidence>
<reference evidence="2 3" key="1">
    <citation type="submission" date="2022-05" db="EMBL/GenBank/DDBJ databases">
        <title>Chromosome-level reference genomes for two strains of Caenorhabditis briggsae: an improved platform for comparative genomics.</title>
        <authorList>
            <person name="Stevens L."/>
            <person name="Andersen E.C."/>
        </authorList>
    </citation>
    <scope>NUCLEOTIDE SEQUENCE [LARGE SCALE GENOMIC DNA]</scope>
    <source>
        <strain evidence="2">QX1410_ONT</strain>
        <tissue evidence="2">Whole-organism</tissue>
    </source>
</reference>
<evidence type="ECO:0000313" key="3">
    <source>
        <dbReference type="Proteomes" id="UP000827892"/>
    </source>
</evidence>
<protein>
    <recommendedName>
        <fullName evidence="1">Chromo domain-containing protein</fullName>
    </recommendedName>
</protein>
<dbReference type="Proteomes" id="UP000827892">
    <property type="component" value="Chromosome II"/>
</dbReference>
<dbReference type="InterPro" id="IPR016197">
    <property type="entry name" value="Chromo-like_dom_sf"/>
</dbReference>
<dbReference type="Gene3D" id="2.40.50.40">
    <property type="match status" value="1"/>
</dbReference>